<proteinExistence type="predicted"/>
<evidence type="ECO:0000313" key="2">
    <source>
        <dbReference type="Proteomes" id="UP000032458"/>
    </source>
</evidence>
<dbReference type="RefSeq" id="WP_037793827.1">
    <property type="nucleotide sequence ID" value="NZ_JRKI01000061.1"/>
</dbReference>
<dbReference type="PATRIC" id="fig|1240678.4.peg.7331"/>
<name>A0A0D7CD80_9ACTN</name>
<comment type="caution">
    <text evidence="1">The sequence shown here is derived from an EMBL/GenBank/DDBJ whole genome shotgun (WGS) entry which is preliminary data.</text>
</comment>
<organism evidence="1 2">
    <name type="scientific">Streptomyces natalensis ATCC 27448</name>
    <dbReference type="NCBI Taxonomy" id="1240678"/>
    <lineage>
        <taxon>Bacteria</taxon>
        <taxon>Bacillati</taxon>
        <taxon>Actinomycetota</taxon>
        <taxon>Actinomycetes</taxon>
        <taxon>Kitasatosporales</taxon>
        <taxon>Streptomycetaceae</taxon>
        <taxon>Streptomyces</taxon>
    </lineage>
</organism>
<dbReference type="AlphaFoldDB" id="A0A0D7CD80"/>
<gene>
    <name evidence="1" type="ORF">SNA_34420</name>
</gene>
<keyword evidence="2" id="KW-1185">Reference proteome</keyword>
<dbReference type="EMBL" id="JRKI01000061">
    <property type="protein sequence ID" value="KIZ14208.1"/>
    <property type="molecule type" value="Genomic_DNA"/>
</dbReference>
<protein>
    <submittedName>
        <fullName evidence="1">Uncharacterized protein</fullName>
    </submittedName>
</protein>
<sequence length="71" mass="7958">MVEQQTHGQHTEHQAELNGDHTVCAGCGAIAQGPPPTWTCSVENGERRYFCETCARENIRAIEGRLDSSWW</sequence>
<dbReference type="Proteomes" id="UP000032458">
    <property type="component" value="Unassembled WGS sequence"/>
</dbReference>
<accession>A0A0D7CD80</accession>
<reference evidence="1 2" key="1">
    <citation type="submission" date="2014-09" db="EMBL/GenBank/DDBJ databases">
        <title>Draft genome sequence of Streptomyces natalensis ATCC 27448, producer of the antifungal pimaricin.</title>
        <authorList>
            <person name="Mendes M.V."/>
            <person name="Beites T."/>
            <person name="Pires S."/>
            <person name="Santos C.L."/>
            <person name="Moradas-Ferreira P."/>
        </authorList>
    </citation>
    <scope>NUCLEOTIDE SEQUENCE [LARGE SCALE GENOMIC DNA]</scope>
    <source>
        <strain evidence="1 2">ATCC 27448</strain>
    </source>
</reference>
<evidence type="ECO:0000313" key="1">
    <source>
        <dbReference type="EMBL" id="KIZ14208.1"/>
    </source>
</evidence>